<gene>
    <name evidence="3" type="ORF">TrVE_jg13640</name>
</gene>
<evidence type="ECO:0000313" key="3">
    <source>
        <dbReference type="EMBL" id="GMI05378.1"/>
    </source>
</evidence>
<protein>
    <submittedName>
        <fullName evidence="3">Uncharacterized protein</fullName>
    </submittedName>
</protein>
<dbReference type="EMBL" id="BRXX01000330">
    <property type="protein sequence ID" value="GMI05378.1"/>
    <property type="molecule type" value="Genomic_DNA"/>
</dbReference>
<organism evidence="3 4">
    <name type="scientific">Triparma verrucosa</name>
    <dbReference type="NCBI Taxonomy" id="1606542"/>
    <lineage>
        <taxon>Eukaryota</taxon>
        <taxon>Sar</taxon>
        <taxon>Stramenopiles</taxon>
        <taxon>Ochrophyta</taxon>
        <taxon>Bolidophyceae</taxon>
        <taxon>Parmales</taxon>
        <taxon>Triparmaceae</taxon>
        <taxon>Triparma</taxon>
    </lineage>
</organism>
<feature type="chain" id="PRO_5040741193" evidence="2">
    <location>
        <begin position="19"/>
        <end position="540"/>
    </location>
</feature>
<comment type="caution">
    <text evidence="3">The sequence shown here is derived from an EMBL/GenBank/DDBJ whole genome shotgun (WGS) entry which is preliminary data.</text>
</comment>
<dbReference type="Proteomes" id="UP001165160">
    <property type="component" value="Unassembled WGS sequence"/>
</dbReference>
<feature type="region of interest" description="Disordered" evidence="1">
    <location>
        <begin position="494"/>
        <end position="540"/>
    </location>
</feature>
<evidence type="ECO:0000256" key="1">
    <source>
        <dbReference type="SAM" id="MobiDB-lite"/>
    </source>
</evidence>
<reference evidence="4" key="1">
    <citation type="journal article" date="2023" name="Commun. Biol.">
        <title>Genome analysis of Parmales, the sister group of diatoms, reveals the evolutionary specialization of diatoms from phago-mixotrophs to photoautotrophs.</title>
        <authorList>
            <person name="Ban H."/>
            <person name="Sato S."/>
            <person name="Yoshikawa S."/>
            <person name="Yamada K."/>
            <person name="Nakamura Y."/>
            <person name="Ichinomiya M."/>
            <person name="Sato N."/>
            <person name="Blanc-Mathieu R."/>
            <person name="Endo H."/>
            <person name="Kuwata A."/>
            <person name="Ogata H."/>
        </authorList>
    </citation>
    <scope>NUCLEOTIDE SEQUENCE [LARGE SCALE GENOMIC DNA]</scope>
    <source>
        <strain evidence="4">NIES 3699</strain>
    </source>
</reference>
<evidence type="ECO:0000256" key="2">
    <source>
        <dbReference type="SAM" id="SignalP"/>
    </source>
</evidence>
<accession>A0A9W7F8R6</accession>
<feature type="signal peptide" evidence="2">
    <location>
        <begin position="1"/>
        <end position="18"/>
    </location>
</feature>
<evidence type="ECO:0000313" key="4">
    <source>
        <dbReference type="Proteomes" id="UP001165160"/>
    </source>
</evidence>
<name>A0A9W7F8R6_9STRA</name>
<feature type="region of interest" description="Disordered" evidence="1">
    <location>
        <begin position="301"/>
        <end position="365"/>
    </location>
</feature>
<dbReference type="AlphaFoldDB" id="A0A9W7F8R6"/>
<feature type="compositionally biased region" description="Acidic residues" evidence="1">
    <location>
        <begin position="311"/>
        <end position="329"/>
    </location>
</feature>
<proteinExistence type="predicted"/>
<keyword evidence="2" id="KW-0732">Signal</keyword>
<feature type="compositionally biased region" description="Basic residues" evidence="1">
    <location>
        <begin position="505"/>
        <end position="517"/>
    </location>
</feature>
<keyword evidence="4" id="KW-1185">Reference proteome</keyword>
<sequence>MNLVHLVLVFVLSACASSANPNLSSTLPPVAASPVPPPQPPAPVLDTVVFYQRRRTRVGSVPFIIITPTAEHWAAVGESLSSIGFSVLVCQVESDAEDGIRIVQDEEAARLVKTVMETMRWKRAILVGSGASSKIALDAAKALSSPSSPPATPSVVGLILTGDLLSLAVREKKSKHSNSTSPARFNPKTLPGRTSLLMCALKDVECPYSIIVDEVTVPQPSKRRFPLNFLHKSSSALQKEQEEAEHAVATQAVLVGGGMAPHRRLPEQFSWVLSRFFEERLIPNPTPSRIKRLRQKICARTSSNTHPDLETMSDADSDSDFEPFLEEHDEETKDHENRPPTPDALASLAPILKSPTSTPKSKRRRPTLFEPATYLVFGRVLANTILYTTALGVAIMQGKNIAGGAVELRNQVRDFPQNLKDAPKKIPSAIGRTLNKLGKETYKIIATPEAGEGGMKGGGGLGVGIGSAVNNFNKMLKHFRSNVESKKNVMIDKIEKEKQDFSPPWRKKIRKDNKKSHPTNPNDDEEDKNSLEDYGQIFTA</sequence>